<protein>
    <recommendedName>
        <fullName evidence="4">YcxB family protein</fullName>
    </recommendedName>
</protein>
<feature type="transmembrane region" description="Helical" evidence="1">
    <location>
        <begin position="21"/>
        <end position="41"/>
    </location>
</feature>
<organism evidence="2 3">
    <name type="scientific">Mucilaginibacter psychrotolerans</name>
    <dbReference type="NCBI Taxonomy" id="1524096"/>
    <lineage>
        <taxon>Bacteria</taxon>
        <taxon>Pseudomonadati</taxon>
        <taxon>Bacteroidota</taxon>
        <taxon>Sphingobacteriia</taxon>
        <taxon>Sphingobacteriales</taxon>
        <taxon>Sphingobacteriaceae</taxon>
        <taxon>Mucilaginibacter</taxon>
    </lineage>
</organism>
<gene>
    <name evidence="2" type="ORF">E2R66_03060</name>
</gene>
<dbReference type="AlphaFoldDB" id="A0A4Y8SNI5"/>
<evidence type="ECO:0008006" key="4">
    <source>
        <dbReference type="Google" id="ProtNLM"/>
    </source>
</evidence>
<evidence type="ECO:0000256" key="1">
    <source>
        <dbReference type="SAM" id="Phobius"/>
    </source>
</evidence>
<keyword evidence="1" id="KW-0472">Membrane</keyword>
<dbReference type="OrthoDB" id="797862at2"/>
<feature type="transmembrane region" description="Helical" evidence="1">
    <location>
        <begin position="47"/>
        <end position="68"/>
    </location>
</feature>
<evidence type="ECO:0000313" key="2">
    <source>
        <dbReference type="EMBL" id="TFF40245.1"/>
    </source>
</evidence>
<dbReference type="EMBL" id="SOZE01000002">
    <property type="protein sequence ID" value="TFF40245.1"/>
    <property type="molecule type" value="Genomic_DNA"/>
</dbReference>
<dbReference type="RefSeq" id="WP_133226483.1">
    <property type="nucleotide sequence ID" value="NZ_SOZE01000002.1"/>
</dbReference>
<accession>A0A4Y8SNI5</accession>
<comment type="caution">
    <text evidence="2">The sequence shown here is derived from an EMBL/GenBank/DDBJ whole genome shotgun (WGS) entry which is preliminary data.</text>
</comment>
<dbReference type="Proteomes" id="UP000297540">
    <property type="component" value="Unassembled WGS sequence"/>
</dbReference>
<evidence type="ECO:0000313" key="3">
    <source>
        <dbReference type="Proteomes" id="UP000297540"/>
    </source>
</evidence>
<sequence>MQTQVFKVDESQINRIARRNFLRILKIAVPIMVLVVARQYFQYKNELNIGIIIYMFIVPFVVLMSMYIGGKKATKSMLTLEIIQTDSGVEKRAEMAPYRQIAWQDLIVREKPNGRLDLYDKNVSAFMRWWNGKGRIVLPPEMLNRDLLLSELQKYAGRYNGGLWLLKV</sequence>
<name>A0A4Y8SNI5_9SPHI</name>
<reference evidence="2 3" key="1">
    <citation type="journal article" date="2017" name="Int. J. Syst. Evol. Microbiol.">
        <title>Mucilaginibacterpsychrotolerans sp. nov., isolated from peatlands.</title>
        <authorList>
            <person name="Deng Y."/>
            <person name="Shen L."/>
            <person name="Xu B."/>
            <person name="Liu Y."/>
            <person name="Gu Z."/>
            <person name="Liu H."/>
            <person name="Zhou Y."/>
        </authorList>
    </citation>
    <scope>NUCLEOTIDE SEQUENCE [LARGE SCALE GENOMIC DNA]</scope>
    <source>
        <strain evidence="2 3">NH7-4</strain>
    </source>
</reference>
<keyword evidence="1" id="KW-0812">Transmembrane</keyword>
<keyword evidence="3" id="KW-1185">Reference proteome</keyword>
<proteinExistence type="predicted"/>
<keyword evidence="1" id="KW-1133">Transmembrane helix</keyword>